<keyword evidence="1" id="KW-0812">Transmembrane</keyword>
<proteinExistence type="predicted"/>
<name>A0ABN0WLY1_9ALTE</name>
<dbReference type="RefSeq" id="WP_343840826.1">
    <property type="nucleotide sequence ID" value="NZ_BAAAEI010000002.1"/>
</dbReference>
<feature type="transmembrane region" description="Helical" evidence="1">
    <location>
        <begin position="7"/>
        <end position="25"/>
    </location>
</feature>
<evidence type="ECO:0000256" key="1">
    <source>
        <dbReference type="SAM" id="Phobius"/>
    </source>
</evidence>
<reference evidence="2 3" key="1">
    <citation type="journal article" date="2019" name="Int. J. Syst. Evol. Microbiol.">
        <title>The Global Catalogue of Microorganisms (GCM) 10K type strain sequencing project: providing services to taxonomists for standard genome sequencing and annotation.</title>
        <authorList>
            <consortium name="The Broad Institute Genomics Platform"/>
            <consortium name="The Broad Institute Genome Sequencing Center for Infectious Disease"/>
            <person name="Wu L."/>
            <person name="Ma J."/>
        </authorList>
    </citation>
    <scope>NUCLEOTIDE SEQUENCE [LARGE SCALE GENOMIC DNA]</scope>
    <source>
        <strain evidence="2 3">JCM 13378</strain>
    </source>
</reference>
<feature type="transmembrane region" description="Helical" evidence="1">
    <location>
        <begin position="31"/>
        <end position="53"/>
    </location>
</feature>
<sequence length="95" mass="10928">MPGKFELIAAFLLLAVGLLILVYFPDFSATAWFLVAFSIVFFVFPGPQLRLKLHSKEVNLAWREKVKRASANGTDWWTSPFPWIFLTIVFLAFFV</sequence>
<feature type="transmembrane region" description="Helical" evidence="1">
    <location>
        <begin position="74"/>
        <end position="94"/>
    </location>
</feature>
<keyword evidence="1" id="KW-1133">Transmembrane helix</keyword>
<accession>A0ABN0WLY1</accession>
<keyword evidence="1" id="KW-0472">Membrane</keyword>
<dbReference type="Proteomes" id="UP001501757">
    <property type="component" value="Unassembled WGS sequence"/>
</dbReference>
<gene>
    <name evidence="2" type="ORF">GCM10009092_02620</name>
</gene>
<organism evidence="2 3">
    <name type="scientific">Bowmanella denitrificans</name>
    <dbReference type="NCBI Taxonomy" id="366582"/>
    <lineage>
        <taxon>Bacteria</taxon>
        <taxon>Pseudomonadati</taxon>
        <taxon>Pseudomonadota</taxon>
        <taxon>Gammaproteobacteria</taxon>
        <taxon>Alteromonadales</taxon>
        <taxon>Alteromonadaceae</taxon>
        <taxon>Bowmanella</taxon>
    </lineage>
</organism>
<keyword evidence="3" id="KW-1185">Reference proteome</keyword>
<evidence type="ECO:0000313" key="3">
    <source>
        <dbReference type="Proteomes" id="UP001501757"/>
    </source>
</evidence>
<evidence type="ECO:0000313" key="2">
    <source>
        <dbReference type="EMBL" id="GAA0341571.1"/>
    </source>
</evidence>
<dbReference type="EMBL" id="BAAAEI010000002">
    <property type="protein sequence ID" value="GAA0341571.1"/>
    <property type="molecule type" value="Genomic_DNA"/>
</dbReference>
<protein>
    <submittedName>
        <fullName evidence="2">Uncharacterized protein</fullName>
    </submittedName>
</protein>
<comment type="caution">
    <text evidence="2">The sequence shown here is derived from an EMBL/GenBank/DDBJ whole genome shotgun (WGS) entry which is preliminary data.</text>
</comment>